<dbReference type="EMBL" id="KK102885">
    <property type="protein sequence ID" value="KIY96692.1"/>
    <property type="molecule type" value="Genomic_DNA"/>
</dbReference>
<evidence type="ECO:0000313" key="3">
    <source>
        <dbReference type="Proteomes" id="UP000054498"/>
    </source>
</evidence>
<feature type="region of interest" description="Disordered" evidence="1">
    <location>
        <begin position="149"/>
        <end position="187"/>
    </location>
</feature>
<keyword evidence="3" id="KW-1185">Reference proteome</keyword>
<dbReference type="GeneID" id="25728519"/>
<dbReference type="STRING" id="145388.A0A0D2JAC4"/>
<dbReference type="KEGG" id="mng:MNEG_11273"/>
<evidence type="ECO:0000256" key="1">
    <source>
        <dbReference type="SAM" id="MobiDB-lite"/>
    </source>
</evidence>
<proteinExistence type="predicted"/>
<accession>A0A0D2JAC4</accession>
<organism evidence="2 3">
    <name type="scientific">Monoraphidium neglectum</name>
    <dbReference type="NCBI Taxonomy" id="145388"/>
    <lineage>
        <taxon>Eukaryota</taxon>
        <taxon>Viridiplantae</taxon>
        <taxon>Chlorophyta</taxon>
        <taxon>core chlorophytes</taxon>
        <taxon>Chlorophyceae</taxon>
        <taxon>CS clade</taxon>
        <taxon>Sphaeropleales</taxon>
        <taxon>Selenastraceae</taxon>
        <taxon>Monoraphidium</taxon>
    </lineage>
</organism>
<protein>
    <submittedName>
        <fullName evidence="2">Uncharacterized protein</fullName>
    </submittedName>
</protein>
<sequence>MEGDPAQLGLALRQVAALQFWQGYAALDAAYRSWKSDAGAALLSRGSDGPDGGGASLRVHLGNSFEVAVARGEALAGRLLRLAAEDRLGVLVAPGDDAAAGGEDPARVRLLVVAAGGEAGADEYRSAVDARTLRLQLEQALASLTSSCPDLEASVSTPAADDDADEDDADEADLPSGDETLLLLDRGGREQRRRRGVVVVRLASAAAAPPPGAPEHEALRLHHKAGRAWEAMAAKAAWLLGGARREAAGGGGEGEGGGQGGGGGAPRLVVVSLGASFSTAAQIARHRTTAKLLTRVAKVLLALTRVGHYSAPLSAELAELAAGARAPPGGGSLADLLAPRDARRLLRLMAAALEEAPPGPGAVLV</sequence>
<dbReference type="AlphaFoldDB" id="A0A0D2JAC4"/>
<name>A0A0D2JAC4_9CHLO</name>
<dbReference type="RefSeq" id="XP_013895712.1">
    <property type="nucleotide sequence ID" value="XM_014040258.1"/>
</dbReference>
<dbReference type="Proteomes" id="UP000054498">
    <property type="component" value="Unassembled WGS sequence"/>
</dbReference>
<gene>
    <name evidence="2" type="ORF">MNEG_11273</name>
</gene>
<reference evidence="2 3" key="1">
    <citation type="journal article" date="2013" name="BMC Genomics">
        <title>Reconstruction of the lipid metabolism for the microalga Monoraphidium neglectum from its genome sequence reveals characteristics suitable for biofuel production.</title>
        <authorList>
            <person name="Bogen C."/>
            <person name="Al-Dilaimi A."/>
            <person name="Albersmeier A."/>
            <person name="Wichmann J."/>
            <person name="Grundmann M."/>
            <person name="Rupp O."/>
            <person name="Lauersen K.J."/>
            <person name="Blifernez-Klassen O."/>
            <person name="Kalinowski J."/>
            <person name="Goesmann A."/>
            <person name="Mussgnug J.H."/>
            <person name="Kruse O."/>
        </authorList>
    </citation>
    <scope>NUCLEOTIDE SEQUENCE [LARGE SCALE GENOMIC DNA]</scope>
    <source>
        <strain evidence="2 3">SAG 48.87</strain>
    </source>
</reference>
<evidence type="ECO:0000313" key="2">
    <source>
        <dbReference type="EMBL" id="KIY96692.1"/>
    </source>
</evidence>
<feature type="compositionally biased region" description="Acidic residues" evidence="1">
    <location>
        <begin position="160"/>
        <end position="173"/>
    </location>
</feature>